<evidence type="ECO:0000256" key="1">
    <source>
        <dbReference type="SAM" id="SignalP"/>
    </source>
</evidence>
<name>A0ABU2LXF4_9ACTN</name>
<keyword evidence="3" id="KW-1185">Reference proteome</keyword>
<feature type="signal peptide" evidence="1">
    <location>
        <begin position="1"/>
        <end position="22"/>
    </location>
</feature>
<feature type="chain" id="PRO_5047415169" description="PknH-like extracellular domain-containing protein" evidence="1">
    <location>
        <begin position="23"/>
        <end position="204"/>
    </location>
</feature>
<gene>
    <name evidence="2" type="ORF">RNC47_28210</name>
</gene>
<organism evidence="2 3">
    <name type="scientific">Streptomyces millisiae</name>
    <dbReference type="NCBI Taxonomy" id="3075542"/>
    <lineage>
        <taxon>Bacteria</taxon>
        <taxon>Bacillati</taxon>
        <taxon>Actinomycetota</taxon>
        <taxon>Actinomycetes</taxon>
        <taxon>Kitasatosporales</taxon>
        <taxon>Streptomycetaceae</taxon>
        <taxon>Streptomyces</taxon>
    </lineage>
</organism>
<dbReference type="EMBL" id="JAVREM010000057">
    <property type="protein sequence ID" value="MDT0322220.1"/>
    <property type="molecule type" value="Genomic_DNA"/>
</dbReference>
<proteinExistence type="predicted"/>
<accession>A0ABU2LXF4</accession>
<dbReference type="Proteomes" id="UP001183420">
    <property type="component" value="Unassembled WGS sequence"/>
</dbReference>
<evidence type="ECO:0000313" key="3">
    <source>
        <dbReference type="Proteomes" id="UP001183420"/>
    </source>
</evidence>
<evidence type="ECO:0008006" key="4">
    <source>
        <dbReference type="Google" id="ProtNLM"/>
    </source>
</evidence>
<dbReference type="RefSeq" id="WP_311602732.1">
    <property type="nucleotide sequence ID" value="NZ_JAVREM010000057.1"/>
</dbReference>
<comment type="caution">
    <text evidence="2">The sequence shown here is derived from an EMBL/GenBank/DDBJ whole genome shotgun (WGS) entry which is preliminary data.</text>
</comment>
<sequence>MTNRSGLARAAGVVGISVAALAGTLAFGGGTASADTGYRPLEAGDLPASSTPWTAGALTAGAGDPLFCLEGVVSDRGTVRRDFRTELDTSATQLIIERNSAAAARRTVNSLRAAIEDCADGFERQHPDNTADWVDYGGVAAGDGGHVYGIDSSHEGYTQDVHLFGVGREGDVVTVVVWGQLGRLDSAPVEEFRDTTGTAVERLG</sequence>
<protein>
    <recommendedName>
        <fullName evidence="4">PknH-like extracellular domain-containing protein</fullName>
    </recommendedName>
</protein>
<reference evidence="3" key="1">
    <citation type="submission" date="2023-07" db="EMBL/GenBank/DDBJ databases">
        <title>30 novel species of actinomycetes from the DSMZ collection.</title>
        <authorList>
            <person name="Nouioui I."/>
        </authorList>
    </citation>
    <scope>NUCLEOTIDE SEQUENCE [LARGE SCALE GENOMIC DNA]</scope>
    <source>
        <strain evidence="3">DSM 44918</strain>
    </source>
</reference>
<keyword evidence="1" id="KW-0732">Signal</keyword>
<evidence type="ECO:0000313" key="2">
    <source>
        <dbReference type="EMBL" id="MDT0322220.1"/>
    </source>
</evidence>